<organism evidence="9 10">
    <name type="scientific">Paralimibaculum aggregatum</name>
    <dbReference type="NCBI Taxonomy" id="3036245"/>
    <lineage>
        <taxon>Bacteria</taxon>
        <taxon>Pseudomonadati</taxon>
        <taxon>Pseudomonadota</taxon>
        <taxon>Alphaproteobacteria</taxon>
        <taxon>Rhodobacterales</taxon>
        <taxon>Paracoccaceae</taxon>
        <taxon>Paralimibaculum</taxon>
    </lineage>
</organism>
<evidence type="ECO:0000313" key="9">
    <source>
        <dbReference type="EMBL" id="GMG82735.1"/>
    </source>
</evidence>
<keyword evidence="2" id="KW-0001">2Fe-2S</keyword>
<dbReference type="Gene3D" id="2.102.10.10">
    <property type="entry name" value="Rieske [2Fe-2S] iron-sulphur domain"/>
    <property type="match status" value="1"/>
</dbReference>
<feature type="domain" description="Rieske" evidence="8">
    <location>
        <begin position="49"/>
        <end position="155"/>
    </location>
</feature>
<keyword evidence="10" id="KW-1185">Reference proteome</keyword>
<dbReference type="PANTHER" id="PTHR43756">
    <property type="entry name" value="CHOLINE MONOOXYGENASE, CHLOROPLASTIC"/>
    <property type="match status" value="1"/>
</dbReference>
<dbReference type="InterPro" id="IPR001663">
    <property type="entry name" value="Rng_hydr_dOase-A"/>
</dbReference>
<evidence type="ECO:0000256" key="7">
    <source>
        <dbReference type="ARBA" id="ARBA00023027"/>
    </source>
</evidence>
<dbReference type="EMBL" id="BSYI01000012">
    <property type="protein sequence ID" value="GMG82735.1"/>
    <property type="molecule type" value="Genomic_DNA"/>
</dbReference>
<evidence type="ECO:0000259" key="8">
    <source>
        <dbReference type="PROSITE" id="PS51296"/>
    </source>
</evidence>
<dbReference type="CDD" id="cd03469">
    <property type="entry name" value="Rieske_RO_Alpha_N"/>
    <property type="match status" value="1"/>
</dbReference>
<comment type="cofactor">
    <cofactor evidence="1">
        <name>Fe cation</name>
        <dbReference type="ChEBI" id="CHEBI:24875"/>
    </cofactor>
</comment>
<keyword evidence="9" id="KW-0503">Monooxygenase</keyword>
<dbReference type="InterPro" id="IPR017941">
    <property type="entry name" value="Rieske_2Fe-2S"/>
</dbReference>
<dbReference type="Pfam" id="PF00848">
    <property type="entry name" value="Ring_hydroxyl_A"/>
    <property type="match status" value="1"/>
</dbReference>
<dbReference type="InterPro" id="IPR015881">
    <property type="entry name" value="ARHD_Rieske_2Fe_2S"/>
</dbReference>
<evidence type="ECO:0000256" key="4">
    <source>
        <dbReference type="ARBA" id="ARBA00023002"/>
    </source>
</evidence>
<gene>
    <name evidence="9" type="primary">yeaW_2</name>
    <name evidence="9" type="ORF">LNKW23_19480</name>
</gene>
<dbReference type="Pfam" id="PF00355">
    <property type="entry name" value="Rieske"/>
    <property type="match status" value="1"/>
</dbReference>
<dbReference type="PRINTS" id="PR00090">
    <property type="entry name" value="RNGDIOXGNASE"/>
</dbReference>
<sequence length="395" mass="44208">MTVPVLNLSPGDAPFTESPAKSYTMPARFYFDPAIYELEKSAIFYRSWWYAGHKSQLASPGCFVTTKVHDQNVFVVRARDGELKGFYNVCQHRGHELLSGSGRTNVITCPYHAWAYDFEGTLRSARHTDRIKGFKACDFALKPVRVEEMCGLVFVNLDMDATPFAEQATGLEAEIRRYCPAVDDMVFAQRDTYDVASNWKVLIDNFLECYHCHTAHKDFVDLVDMESYRSRTCGIYSSHCSGAARTTQSSAYVFEKGDVDFGYAGWFVWPNLTIWIYPGEPNISTLQMIPDGPDRTIEHQDWFIPTPTPSAQLRDAMVYQKDVLQPEDIALCESVQKGLKSRGYNQGRFVVDEELSELSEHAVHHFQKLVVEALGADLDPASASAAAAAPAGTGA</sequence>
<evidence type="ECO:0000256" key="6">
    <source>
        <dbReference type="ARBA" id="ARBA00023014"/>
    </source>
</evidence>
<dbReference type="PROSITE" id="PS00570">
    <property type="entry name" value="RING_HYDROXYL_ALPHA"/>
    <property type="match status" value="1"/>
</dbReference>
<dbReference type="SUPFAM" id="SSF55961">
    <property type="entry name" value="Bet v1-like"/>
    <property type="match status" value="1"/>
</dbReference>
<evidence type="ECO:0000256" key="1">
    <source>
        <dbReference type="ARBA" id="ARBA00001962"/>
    </source>
</evidence>
<name>A0ABQ6LQD4_9RHOB</name>
<evidence type="ECO:0000256" key="3">
    <source>
        <dbReference type="ARBA" id="ARBA00022723"/>
    </source>
</evidence>
<evidence type="ECO:0000256" key="2">
    <source>
        <dbReference type="ARBA" id="ARBA00022714"/>
    </source>
</evidence>
<dbReference type="PANTHER" id="PTHR43756:SF5">
    <property type="entry name" value="CHOLINE MONOOXYGENASE, CHLOROPLASTIC"/>
    <property type="match status" value="1"/>
</dbReference>
<accession>A0ABQ6LQD4</accession>
<dbReference type="InterPro" id="IPR036922">
    <property type="entry name" value="Rieske_2Fe-2S_sf"/>
</dbReference>
<dbReference type="InterPro" id="IPR015879">
    <property type="entry name" value="Ring_hydroxy_dOase_asu_C_dom"/>
</dbReference>
<keyword evidence="5" id="KW-0408">Iron</keyword>
<protein>
    <submittedName>
        <fullName evidence="9">Carnitine monooxygenase subunit YeaW</fullName>
    </submittedName>
</protein>
<keyword evidence="7" id="KW-0520">NAD</keyword>
<keyword evidence="4" id="KW-0560">Oxidoreductase</keyword>
<dbReference type="PROSITE" id="PS51296">
    <property type="entry name" value="RIESKE"/>
    <property type="match status" value="1"/>
</dbReference>
<proteinExistence type="predicted"/>
<comment type="caution">
    <text evidence="9">The sequence shown here is derived from an EMBL/GenBank/DDBJ whole genome shotgun (WGS) entry which is preliminary data.</text>
</comment>
<reference evidence="9 10" key="1">
    <citation type="submission" date="2023-04" db="EMBL/GenBank/DDBJ databases">
        <title>Marinoamorphus aggregata gen. nov., sp. Nov., isolate from tissue of brittle star Ophioplocus japonicus.</title>
        <authorList>
            <person name="Kawano K."/>
            <person name="Sawayama S."/>
            <person name="Nakagawa S."/>
        </authorList>
    </citation>
    <scope>NUCLEOTIDE SEQUENCE [LARGE SCALE GENOMIC DNA]</scope>
    <source>
        <strain evidence="9 10">NKW23</strain>
    </source>
</reference>
<dbReference type="SUPFAM" id="SSF50022">
    <property type="entry name" value="ISP domain"/>
    <property type="match status" value="1"/>
</dbReference>
<evidence type="ECO:0000313" key="10">
    <source>
        <dbReference type="Proteomes" id="UP001239909"/>
    </source>
</evidence>
<dbReference type="Proteomes" id="UP001239909">
    <property type="component" value="Unassembled WGS sequence"/>
</dbReference>
<dbReference type="Gene3D" id="3.90.380.10">
    <property type="entry name" value="Naphthalene 1,2-dioxygenase Alpha Subunit, Chain A, domain 1"/>
    <property type="match status" value="2"/>
</dbReference>
<dbReference type="RefSeq" id="WP_285671523.1">
    <property type="nucleotide sequence ID" value="NZ_BSYI01000012.1"/>
</dbReference>
<evidence type="ECO:0000256" key="5">
    <source>
        <dbReference type="ARBA" id="ARBA00023004"/>
    </source>
</evidence>
<dbReference type="GO" id="GO:0004497">
    <property type="term" value="F:monooxygenase activity"/>
    <property type="evidence" value="ECO:0007669"/>
    <property type="project" value="UniProtKB-KW"/>
</dbReference>
<keyword evidence="6" id="KW-0411">Iron-sulfur</keyword>
<keyword evidence="3" id="KW-0479">Metal-binding</keyword>